<dbReference type="GO" id="GO:0008460">
    <property type="term" value="F:dTDP-glucose 4,6-dehydratase activity"/>
    <property type="evidence" value="ECO:0007669"/>
    <property type="project" value="InterPro"/>
</dbReference>
<gene>
    <name evidence="5" type="ORF">SAMN04487937_1340</name>
</gene>
<dbReference type="EMBL" id="FOYN01000002">
    <property type="protein sequence ID" value="SFR34619.1"/>
    <property type="molecule type" value="Genomic_DNA"/>
</dbReference>
<dbReference type="CDD" id="cd05246">
    <property type="entry name" value="dTDP_GD_SDR_e"/>
    <property type="match status" value="1"/>
</dbReference>
<dbReference type="Pfam" id="PF16363">
    <property type="entry name" value="GDP_Man_Dehyd"/>
    <property type="match status" value="1"/>
</dbReference>
<dbReference type="RefSeq" id="WP_092920776.1">
    <property type="nucleotide sequence ID" value="NZ_FOYN01000002.1"/>
</dbReference>
<dbReference type="InterPro" id="IPR005888">
    <property type="entry name" value="dTDP_Gluc_deHydtase"/>
</dbReference>
<dbReference type="Proteomes" id="UP000198932">
    <property type="component" value="Unassembled WGS sequence"/>
</dbReference>
<proteinExistence type="predicted"/>
<evidence type="ECO:0000313" key="6">
    <source>
        <dbReference type="Proteomes" id="UP000198932"/>
    </source>
</evidence>
<dbReference type="NCBIfam" id="TIGR01181">
    <property type="entry name" value="dTDP_gluc_dehyt"/>
    <property type="match status" value="1"/>
</dbReference>
<accession>A0A1I6FXE9</accession>
<sequence>MRVLVTGGAGFIGSNFVHYLLETTDHHVVTLDSLTYAGTTENLSEVLDNERHRFVEGDIRDEELVGDLVKDCNVIVNFAAESHVDRSIQDAEPFVSTNVDGTRTLLDAALEHDLDSFVQISTDEVYGTIESGSVTEEAPLDPRNPYSATKASADLLALSYHTTHDLPVMVTRSSNNYGPYQHREKLIPKFITRAAAGETLPVYGDGSNVREWLYVEDNCRAIMTVLEKGAPGEVYNIGSGTELTNIDVTERIIEMAGGSDDQIEFVEDRPGHDQRYSLDATKLRSLGWEPERSFENGLAETVEHYL</sequence>
<keyword evidence="3" id="KW-0456">Lyase</keyword>
<feature type="domain" description="NAD(P)-binding" evidence="4">
    <location>
        <begin position="4"/>
        <end position="301"/>
    </location>
</feature>
<protein>
    <submittedName>
        <fullName evidence="5">dTDP-glucose 4,6-dehydratase</fullName>
    </submittedName>
</protein>
<dbReference type="SUPFAM" id="SSF51735">
    <property type="entry name" value="NAD(P)-binding Rossmann-fold domains"/>
    <property type="match status" value="1"/>
</dbReference>
<name>A0A1I6FXE9_HALSD</name>
<keyword evidence="2" id="KW-0520">NAD</keyword>
<keyword evidence="6" id="KW-1185">Reference proteome</keyword>
<reference evidence="6" key="1">
    <citation type="submission" date="2016-10" db="EMBL/GenBank/DDBJ databases">
        <authorList>
            <person name="Varghese N."/>
            <person name="Submissions S."/>
        </authorList>
    </citation>
    <scope>NUCLEOTIDE SEQUENCE [LARGE SCALE GENOMIC DNA]</scope>
    <source>
        <strain evidence="6">RD 26</strain>
    </source>
</reference>
<dbReference type="Gene3D" id="3.90.25.10">
    <property type="entry name" value="UDP-galactose 4-epimerase, domain 1"/>
    <property type="match status" value="1"/>
</dbReference>
<dbReference type="OrthoDB" id="4907at2157"/>
<evidence type="ECO:0000313" key="5">
    <source>
        <dbReference type="EMBL" id="SFR34619.1"/>
    </source>
</evidence>
<evidence type="ECO:0000256" key="1">
    <source>
        <dbReference type="ARBA" id="ARBA00001911"/>
    </source>
</evidence>
<dbReference type="InterPro" id="IPR016040">
    <property type="entry name" value="NAD(P)-bd_dom"/>
</dbReference>
<evidence type="ECO:0000256" key="3">
    <source>
        <dbReference type="ARBA" id="ARBA00023239"/>
    </source>
</evidence>
<evidence type="ECO:0000259" key="4">
    <source>
        <dbReference type="Pfam" id="PF16363"/>
    </source>
</evidence>
<dbReference type="AlphaFoldDB" id="A0A1I6FXE9"/>
<evidence type="ECO:0000256" key="2">
    <source>
        <dbReference type="ARBA" id="ARBA00023027"/>
    </source>
</evidence>
<dbReference type="PANTHER" id="PTHR43000">
    <property type="entry name" value="DTDP-D-GLUCOSE 4,6-DEHYDRATASE-RELATED"/>
    <property type="match status" value="1"/>
</dbReference>
<dbReference type="STRING" id="35743.SAMN04487937_1340"/>
<dbReference type="Gene3D" id="3.40.50.720">
    <property type="entry name" value="NAD(P)-binding Rossmann-like Domain"/>
    <property type="match status" value="1"/>
</dbReference>
<dbReference type="GO" id="GO:0009225">
    <property type="term" value="P:nucleotide-sugar metabolic process"/>
    <property type="evidence" value="ECO:0007669"/>
    <property type="project" value="InterPro"/>
</dbReference>
<organism evidence="5 6">
    <name type="scientific">Halorubrum sodomense</name>
    <dbReference type="NCBI Taxonomy" id="35743"/>
    <lineage>
        <taxon>Archaea</taxon>
        <taxon>Methanobacteriati</taxon>
        <taxon>Methanobacteriota</taxon>
        <taxon>Stenosarchaea group</taxon>
        <taxon>Halobacteria</taxon>
        <taxon>Halobacteriales</taxon>
        <taxon>Haloferacaceae</taxon>
        <taxon>Halorubrum</taxon>
    </lineage>
</organism>
<dbReference type="InterPro" id="IPR036291">
    <property type="entry name" value="NAD(P)-bd_dom_sf"/>
</dbReference>
<comment type="cofactor">
    <cofactor evidence="1">
        <name>NAD(+)</name>
        <dbReference type="ChEBI" id="CHEBI:57540"/>
    </cofactor>
</comment>